<proteinExistence type="predicted"/>
<reference evidence="2" key="1">
    <citation type="submission" date="2023-10" db="EMBL/GenBank/DDBJ databases">
        <authorList>
            <person name="Chen Y."/>
            <person name="Shah S."/>
            <person name="Dougan E. K."/>
            <person name="Thang M."/>
            <person name="Chan C."/>
        </authorList>
    </citation>
    <scope>NUCLEOTIDE SEQUENCE [LARGE SCALE GENOMIC DNA]</scope>
</reference>
<organism evidence="2 3">
    <name type="scientific">Prorocentrum cordatum</name>
    <dbReference type="NCBI Taxonomy" id="2364126"/>
    <lineage>
        <taxon>Eukaryota</taxon>
        <taxon>Sar</taxon>
        <taxon>Alveolata</taxon>
        <taxon>Dinophyceae</taxon>
        <taxon>Prorocentrales</taxon>
        <taxon>Prorocentraceae</taxon>
        <taxon>Prorocentrum</taxon>
    </lineage>
</organism>
<gene>
    <name evidence="2" type="ORF">PCOR1329_LOCUS35857</name>
</gene>
<evidence type="ECO:0008006" key="4">
    <source>
        <dbReference type="Google" id="ProtNLM"/>
    </source>
</evidence>
<protein>
    <recommendedName>
        <fullName evidence="4">Mannosyltransferase</fullName>
    </recommendedName>
</protein>
<feature type="non-terminal residue" evidence="2">
    <location>
        <position position="245"/>
    </location>
</feature>
<dbReference type="EMBL" id="CAUYUJ010014376">
    <property type="protein sequence ID" value="CAK0840397.1"/>
    <property type="molecule type" value="Genomic_DNA"/>
</dbReference>
<dbReference type="Proteomes" id="UP001189429">
    <property type="component" value="Unassembled WGS sequence"/>
</dbReference>
<keyword evidence="3" id="KW-1185">Reference proteome</keyword>
<evidence type="ECO:0000256" key="1">
    <source>
        <dbReference type="SAM" id="MobiDB-lite"/>
    </source>
</evidence>
<evidence type="ECO:0000313" key="3">
    <source>
        <dbReference type="Proteomes" id="UP001189429"/>
    </source>
</evidence>
<evidence type="ECO:0000313" key="2">
    <source>
        <dbReference type="EMBL" id="CAK0840397.1"/>
    </source>
</evidence>
<feature type="region of interest" description="Disordered" evidence="1">
    <location>
        <begin position="156"/>
        <end position="206"/>
    </location>
</feature>
<feature type="compositionally biased region" description="Low complexity" evidence="1">
    <location>
        <begin position="184"/>
        <end position="206"/>
    </location>
</feature>
<sequence length="245" mass="25883">ADRAPELPRAMAFLCTAAVDALVPPCFLLAEALQEPRGWVAFAHEWLLPNIRSSFSHSLLDVPVLTLVRVACLVAVIRSSTSGGARPLVLAVAYPAFRISTLGYTCYIRGRLGELDFRALPSPALGYLLCGASLYACWISSVLPYLQACTSPPVWASRPARPRPRQWGRGSVKRCPRPPRARCRTGGPPSSATAPSASRLSRPASRARACARCRRTASTSAACGRGPAATAAAPSAAACRAALSS</sequence>
<name>A0ABN9T5U3_9DINO</name>
<accession>A0ABN9T5U3</accession>
<feature type="non-terminal residue" evidence="2">
    <location>
        <position position="1"/>
    </location>
</feature>
<comment type="caution">
    <text evidence="2">The sequence shown here is derived from an EMBL/GenBank/DDBJ whole genome shotgun (WGS) entry which is preliminary data.</text>
</comment>
<feature type="compositionally biased region" description="Basic residues" evidence="1">
    <location>
        <begin position="160"/>
        <end position="183"/>
    </location>
</feature>